<organism evidence="1 2">
    <name type="scientific">Lentinus brumalis</name>
    <dbReference type="NCBI Taxonomy" id="2498619"/>
    <lineage>
        <taxon>Eukaryota</taxon>
        <taxon>Fungi</taxon>
        <taxon>Dikarya</taxon>
        <taxon>Basidiomycota</taxon>
        <taxon>Agaricomycotina</taxon>
        <taxon>Agaricomycetes</taxon>
        <taxon>Polyporales</taxon>
        <taxon>Polyporaceae</taxon>
        <taxon>Lentinus</taxon>
    </lineage>
</organism>
<gene>
    <name evidence="1" type="ORF">OH76DRAFT_1416994</name>
</gene>
<evidence type="ECO:0000313" key="1">
    <source>
        <dbReference type="EMBL" id="RDX52029.1"/>
    </source>
</evidence>
<accession>A0A371DHL8</accession>
<dbReference type="AlphaFoldDB" id="A0A371DHL8"/>
<dbReference type="Proteomes" id="UP000256964">
    <property type="component" value="Unassembled WGS sequence"/>
</dbReference>
<dbReference type="InterPro" id="IPR053037">
    <property type="entry name" value="Pericyclase_pydY-like"/>
</dbReference>
<dbReference type="PANTHER" id="PTHR38115:SF1">
    <property type="entry name" value="LIPOCALIN-LIKE DOMAIN-CONTAINING PROTEIN"/>
    <property type="match status" value="1"/>
</dbReference>
<dbReference type="PANTHER" id="PTHR38115">
    <property type="entry name" value="LIPOCALIN-LIKE DOMAIN-CONTAINING PROTEIN"/>
    <property type="match status" value="1"/>
</dbReference>
<sequence length="199" mass="22895">MAAPAEMTTRDISGKFIMNKTLSDDSDEILRLQGVSWFTRKAIAMATLYLDIKHFKDDSGIEHIDIDQTITGGIKGTNEHRILDWTERPHEDHVFGPVLSKSRRVTLDDVEREWLKKDWLEESFADGHIIYTCAKSDSAKSGTTWSSEQVWGFETVNGEKRYARHVYFEGPKGEVVTIRLVYDYREFRLDFLVAPCLTS</sequence>
<proteinExistence type="predicted"/>
<dbReference type="EMBL" id="KZ857392">
    <property type="protein sequence ID" value="RDX52029.1"/>
    <property type="molecule type" value="Genomic_DNA"/>
</dbReference>
<evidence type="ECO:0000313" key="2">
    <source>
        <dbReference type="Proteomes" id="UP000256964"/>
    </source>
</evidence>
<dbReference type="OrthoDB" id="425354at2759"/>
<reference evidence="1 2" key="1">
    <citation type="journal article" date="2018" name="Biotechnol. Biofuels">
        <title>Integrative visual omics of the white-rot fungus Polyporus brumalis exposes the biotechnological potential of its oxidative enzymes for delignifying raw plant biomass.</title>
        <authorList>
            <person name="Miyauchi S."/>
            <person name="Rancon A."/>
            <person name="Drula E."/>
            <person name="Hage H."/>
            <person name="Chaduli D."/>
            <person name="Favel A."/>
            <person name="Grisel S."/>
            <person name="Henrissat B."/>
            <person name="Herpoel-Gimbert I."/>
            <person name="Ruiz-Duenas F.J."/>
            <person name="Chevret D."/>
            <person name="Hainaut M."/>
            <person name="Lin J."/>
            <person name="Wang M."/>
            <person name="Pangilinan J."/>
            <person name="Lipzen A."/>
            <person name="Lesage-Meessen L."/>
            <person name="Navarro D."/>
            <person name="Riley R."/>
            <person name="Grigoriev I.V."/>
            <person name="Zhou S."/>
            <person name="Raouche S."/>
            <person name="Rosso M.N."/>
        </authorList>
    </citation>
    <scope>NUCLEOTIDE SEQUENCE [LARGE SCALE GENOMIC DNA]</scope>
    <source>
        <strain evidence="1 2">BRFM 1820</strain>
    </source>
</reference>
<keyword evidence="2" id="KW-1185">Reference proteome</keyword>
<name>A0A371DHL8_9APHY</name>
<protein>
    <submittedName>
        <fullName evidence="1">Uncharacterized protein</fullName>
    </submittedName>
</protein>